<dbReference type="SUPFAM" id="SSF55785">
    <property type="entry name" value="PYP-like sensor domain (PAS domain)"/>
    <property type="match status" value="1"/>
</dbReference>
<name>A0ABW2PQM0_9BACL</name>
<accession>A0ABW2PQM0</accession>
<feature type="domain" description="PAS" evidence="7">
    <location>
        <begin position="103"/>
        <end position="160"/>
    </location>
</feature>
<evidence type="ECO:0000313" key="9">
    <source>
        <dbReference type="Proteomes" id="UP001596505"/>
    </source>
</evidence>
<evidence type="ECO:0000256" key="2">
    <source>
        <dbReference type="ARBA" id="ARBA00022840"/>
    </source>
</evidence>
<dbReference type="Pfam" id="PF00989">
    <property type="entry name" value="PAS"/>
    <property type="match status" value="1"/>
</dbReference>
<evidence type="ECO:0000256" key="5">
    <source>
        <dbReference type="SAM" id="Coils"/>
    </source>
</evidence>
<dbReference type="SUPFAM" id="SSF52540">
    <property type="entry name" value="P-loop containing nucleoside triphosphate hydrolases"/>
    <property type="match status" value="1"/>
</dbReference>
<keyword evidence="9" id="KW-1185">Reference proteome</keyword>
<keyword evidence="4" id="KW-0804">Transcription</keyword>
<dbReference type="InterPro" id="IPR027417">
    <property type="entry name" value="P-loop_NTPase"/>
</dbReference>
<evidence type="ECO:0000259" key="6">
    <source>
        <dbReference type="PROSITE" id="PS50045"/>
    </source>
</evidence>
<dbReference type="Gene3D" id="1.10.8.60">
    <property type="match status" value="1"/>
</dbReference>
<dbReference type="InterPro" id="IPR025662">
    <property type="entry name" value="Sigma_54_int_dom_ATP-bd_1"/>
</dbReference>
<protein>
    <submittedName>
        <fullName evidence="8">Sigma-54 interaction domain-containing protein</fullName>
    </submittedName>
</protein>
<evidence type="ECO:0000256" key="1">
    <source>
        <dbReference type="ARBA" id="ARBA00022741"/>
    </source>
</evidence>
<dbReference type="SUPFAM" id="SSF46689">
    <property type="entry name" value="Homeodomain-like"/>
    <property type="match status" value="1"/>
</dbReference>
<dbReference type="InterPro" id="IPR013767">
    <property type="entry name" value="PAS_fold"/>
</dbReference>
<dbReference type="CDD" id="cd00009">
    <property type="entry name" value="AAA"/>
    <property type="match status" value="1"/>
</dbReference>
<dbReference type="Pfam" id="PF02954">
    <property type="entry name" value="HTH_8"/>
    <property type="match status" value="1"/>
</dbReference>
<dbReference type="InterPro" id="IPR000014">
    <property type="entry name" value="PAS"/>
</dbReference>
<dbReference type="PROSITE" id="PS00675">
    <property type="entry name" value="SIGMA54_INTERACT_1"/>
    <property type="match status" value="1"/>
</dbReference>
<dbReference type="InterPro" id="IPR003593">
    <property type="entry name" value="AAA+_ATPase"/>
</dbReference>
<reference evidence="9" key="1">
    <citation type="journal article" date="2019" name="Int. J. Syst. Evol. Microbiol.">
        <title>The Global Catalogue of Microorganisms (GCM) 10K type strain sequencing project: providing services to taxonomists for standard genome sequencing and annotation.</title>
        <authorList>
            <consortium name="The Broad Institute Genomics Platform"/>
            <consortium name="The Broad Institute Genome Sequencing Center for Infectious Disease"/>
            <person name="Wu L."/>
            <person name="Ma J."/>
        </authorList>
    </citation>
    <scope>NUCLEOTIDE SEQUENCE [LARGE SCALE GENOMIC DNA]</scope>
    <source>
        <strain evidence="9">CGMCC 1.16305</strain>
    </source>
</reference>
<dbReference type="PANTHER" id="PTHR32071:SF74">
    <property type="entry name" value="TRANSCRIPTIONAL ACTIVATOR ROCR"/>
    <property type="match status" value="1"/>
</dbReference>
<dbReference type="PANTHER" id="PTHR32071">
    <property type="entry name" value="TRANSCRIPTIONAL REGULATORY PROTEIN"/>
    <property type="match status" value="1"/>
</dbReference>
<evidence type="ECO:0000256" key="3">
    <source>
        <dbReference type="ARBA" id="ARBA00023015"/>
    </source>
</evidence>
<dbReference type="Gene3D" id="1.10.10.60">
    <property type="entry name" value="Homeodomain-like"/>
    <property type="match status" value="1"/>
</dbReference>
<dbReference type="NCBIfam" id="TIGR00229">
    <property type="entry name" value="sensory_box"/>
    <property type="match status" value="1"/>
</dbReference>
<dbReference type="InterPro" id="IPR002197">
    <property type="entry name" value="HTH_Fis"/>
</dbReference>
<dbReference type="InterPro" id="IPR058031">
    <property type="entry name" value="AAA_lid_NorR"/>
</dbReference>
<dbReference type="RefSeq" id="WP_380962460.1">
    <property type="nucleotide sequence ID" value="NZ_JBHTCO010000001.1"/>
</dbReference>
<dbReference type="PROSITE" id="PS50112">
    <property type="entry name" value="PAS"/>
    <property type="match status" value="1"/>
</dbReference>
<keyword evidence="5" id="KW-0175">Coiled coil</keyword>
<dbReference type="Gene3D" id="3.40.50.300">
    <property type="entry name" value="P-loop containing nucleotide triphosphate hydrolases"/>
    <property type="match status" value="1"/>
</dbReference>
<dbReference type="InterPro" id="IPR002078">
    <property type="entry name" value="Sigma_54_int"/>
</dbReference>
<keyword evidence="2" id="KW-0067">ATP-binding</keyword>
<dbReference type="InterPro" id="IPR025943">
    <property type="entry name" value="Sigma_54_int_dom_ATP-bd_2"/>
</dbReference>
<proteinExistence type="predicted"/>
<dbReference type="Proteomes" id="UP001596505">
    <property type="component" value="Unassembled WGS sequence"/>
</dbReference>
<comment type="caution">
    <text evidence="8">The sequence shown here is derived from an EMBL/GenBank/DDBJ whole genome shotgun (WGS) entry which is preliminary data.</text>
</comment>
<dbReference type="EMBL" id="JBHTCO010000001">
    <property type="protein sequence ID" value="MFC7391454.1"/>
    <property type="molecule type" value="Genomic_DNA"/>
</dbReference>
<dbReference type="PROSITE" id="PS00676">
    <property type="entry name" value="SIGMA54_INTERACT_2"/>
    <property type="match status" value="1"/>
</dbReference>
<evidence type="ECO:0000259" key="7">
    <source>
        <dbReference type="PROSITE" id="PS50112"/>
    </source>
</evidence>
<dbReference type="SMART" id="SM00091">
    <property type="entry name" value="PAS"/>
    <property type="match status" value="1"/>
</dbReference>
<dbReference type="PROSITE" id="PS50045">
    <property type="entry name" value="SIGMA54_INTERACT_4"/>
    <property type="match status" value="1"/>
</dbReference>
<dbReference type="CDD" id="cd00130">
    <property type="entry name" value="PAS"/>
    <property type="match status" value="1"/>
</dbReference>
<gene>
    <name evidence="8" type="ORF">ACFQRG_00320</name>
</gene>
<evidence type="ECO:0000313" key="8">
    <source>
        <dbReference type="EMBL" id="MFC7391454.1"/>
    </source>
</evidence>
<keyword evidence="3" id="KW-0805">Transcription regulation</keyword>
<dbReference type="Pfam" id="PF00158">
    <property type="entry name" value="Sigma54_activat"/>
    <property type="match status" value="1"/>
</dbReference>
<dbReference type="Pfam" id="PF25601">
    <property type="entry name" value="AAA_lid_14"/>
    <property type="match status" value="1"/>
</dbReference>
<keyword evidence="1" id="KW-0547">Nucleotide-binding</keyword>
<feature type="domain" description="Sigma-54 factor interaction" evidence="6">
    <location>
        <begin position="254"/>
        <end position="482"/>
    </location>
</feature>
<evidence type="ECO:0000256" key="4">
    <source>
        <dbReference type="ARBA" id="ARBA00023163"/>
    </source>
</evidence>
<feature type="coiled-coil region" evidence="5">
    <location>
        <begin position="90"/>
        <end position="143"/>
    </location>
</feature>
<dbReference type="InterPro" id="IPR035965">
    <property type="entry name" value="PAS-like_dom_sf"/>
</dbReference>
<dbReference type="InterPro" id="IPR009057">
    <property type="entry name" value="Homeodomain-like_sf"/>
</dbReference>
<sequence>MNASVIGSLLLDFAGGVVIFNDKSKIVWFGGHLDDNLGVEKDRCLTNIFPLKIQNEAKKSITIKTSNGKNILLRIKPFSIDHISYTIVLLDDLSDIASNKEARLACLEEIIDTLDEGVIMSDYEGKITLYNKAEEKLENLKKKDMIGKYIWDAYNYNNPSLSEHRQVYQTKKPVIGDYQAHNTYINGVPQYVRYSTYPIIKNGKTVAVFSVSTNETKLKTLLHETIELKRKMLTTDNEQKIEYTNGTTYTFDNIKGSSLALKNLIKEAQNVAVHDTDVLIVGETGTGKELFAQSIHNHSHRAKHPFVAVNCAAIPESLLESTLFGTVKGAYTGATNQKGLFEYAQKGTIFLDEINSMPIALQTKLMRVLEERKIRRLGTNETTPVHCTVISASNEEPEELISLNKMRSDLYYRIARTCLAIPPLRKRKDDIVSLIDFFIHRFNFKFKKDVQGLSEDLSGVFLQYKWPGNTRELEHVIENLMINAEANDKLISFDHLPSFLRETFTRTPKNQKRRRRPLKSAVASAEAQYILDALEKTDWNITKAAESIGTTRQNMQYHMKKFNIKK</sequence>
<dbReference type="Gene3D" id="3.30.450.20">
    <property type="entry name" value="PAS domain"/>
    <property type="match status" value="1"/>
</dbReference>
<dbReference type="PRINTS" id="PR01590">
    <property type="entry name" value="HTHFIS"/>
</dbReference>
<organism evidence="8 9">
    <name type="scientific">Scopulibacillus cellulosilyticus</name>
    <dbReference type="NCBI Taxonomy" id="2665665"/>
    <lineage>
        <taxon>Bacteria</taxon>
        <taxon>Bacillati</taxon>
        <taxon>Bacillota</taxon>
        <taxon>Bacilli</taxon>
        <taxon>Bacillales</taxon>
        <taxon>Sporolactobacillaceae</taxon>
        <taxon>Scopulibacillus</taxon>
    </lineage>
</organism>
<dbReference type="SMART" id="SM00382">
    <property type="entry name" value="AAA"/>
    <property type="match status" value="1"/>
</dbReference>